<dbReference type="EMBL" id="BQNB010016791">
    <property type="protein sequence ID" value="GJT55826.1"/>
    <property type="molecule type" value="Genomic_DNA"/>
</dbReference>
<accession>A0ABQ5EXR1</accession>
<protein>
    <submittedName>
        <fullName evidence="3">Cysteine-rich receptor-like protein kinase 8</fullName>
    </submittedName>
</protein>
<dbReference type="InterPro" id="IPR029472">
    <property type="entry name" value="Copia-like_N"/>
</dbReference>
<sequence length="194" mass="21903">MATSSSHNTDTTTITPQDDINSPHHPLNFHPNDHPGLLLIAKKLNGSDNYGTWKRSMLIALSAKNKLKLINGEYDEPPIDSPLRAYWERANDMLISWILNTVSEQIGNHLTFVNSACALWSELQEHYSQLDGHRIYQLANEIVELKQSNCTIECTCENGKENGEREGGAYLGWLWPVLAIPYPHRECALAAYPF</sequence>
<feature type="region of interest" description="Disordered" evidence="1">
    <location>
        <begin position="1"/>
        <end position="27"/>
    </location>
</feature>
<feature type="compositionally biased region" description="Low complexity" evidence="1">
    <location>
        <begin position="9"/>
        <end position="20"/>
    </location>
</feature>
<feature type="domain" description="Retrotransposon Copia-like N-terminal" evidence="2">
    <location>
        <begin position="30"/>
        <end position="78"/>
    </location>
</feature>
<keyword evidence="4" id="KW-1185">Reference proteome</keyword>
<proteinExistence type="predicted"/>
<evidence type="ECO:0000259" key="2">
    <source>
        <dbReference type="Pfam" id="PF14244"/>
    </source>
</evidence>
<gene>
    <name evidence="3" type="ORF">Tco_0990880</name>
</gene>
<organism evidence="3 4">
    <name type="scientific">Tanacetum coccineum</name>
    <dbReference type="NCBI Taxonomy" id="301880"/>
    <lineage>
        <taxon>Eukaryota</taxon>
        <taxon>Viridiplantae</taxon>
        <taxon>Streptophyta</taxon>
        <taxon>Embryophyta</taxon>
        <taxon>Tracheophyta</taxon>
        <taxon>Spermatophyta</taxon>
        <taxon>Magnoliopsida</taxon>
        <taxon>eudicotyledons</taxon>
        <taxon>Gunneridae</taxon>
        <taxon>Pentapetalae</taxon>
        <taxon>asterids</taxon>
        <taxon>campanulids</taxon>
        <taxon>Asterales</taxon>
        <taxon>Asteraceae</taxon>
        <taxon>Asteroideae</taxon>
        <taxon>Anthemideae</taxon>
        <taxon>Anthemidinae</taxon>
        <taxon>Tanacetum</taxon>
    </lineage>
</organism>
<dbReference type="Proteomes" id="UP001151760">
    <property type="component" value="Unassembled WGS sequence"/>
</dbReference>
<name>A0ABQ5EXR1_9ASTR</name>
<reference evidence="3" key="1">
    <citation type="journal article" date="2022" name="Int. J. Mol. Sci.">
        <title>Draft Genome of Tanacetum Coccineum: Genomic Comparison of Closely Related Tanacetum-Family Plants.</title>
        <authorList>
            <person name="Yamashiro T."/>
            <person name="Shiraishi A."/>
            <person name="Nakayama K."/>
            <person name="Satake H."/>
        </authorList>
    </citation>
    <scope>NUCLEOTIDE SEQUENCE</scope>
</reference>
<comment type="caution">
    <text evidence="3">The sequence shown here is derived from an EMBL/GenBank/DDBJ whole genome shotgun (WGS) entry which is preliminary data.</text>
</comment>
<dbReference type="PANTHER" id="PTHR37610">
    <property type="entry name" value="CCHC-TYPE DOMAIN-CONTAINING PROTEIN"/>
    <property type="match status" value="1"/>
</dbReference>
<evidence type="ECO:0000313" key="4">
    <source>
        <dbReference type="Proteomes" id="UP001151760"/>
    </source>
</evidence>
<dbReference type="PANTHER" id="PTHR37610:SF97">
    <property type="entry name" value="RETROTRANSPOSON GAG DOMAIN-CONTAINING PROTEIN"/>
    <property type="match status" value="1"/>
</dbReference>
<evidence type="ECO:0000313" key="3">
    <source>
        <dbReference type="EMBL" id="GJT55826.1"/>
    </source>
</evidence>
<dbReference type="Pfam" id="PF14244">
    <property type="entry name" value="Retrotran_gag_3"/>
    <property type="match status" value="1"/>
</dbReference>
<reference evidence="3" key="2">
    <citation type="submission" date="2022-01" db="EMBL/GenBank/DDBJ databases">
        <authorList>
            <person name="Yamashiro T."/>
            <person name="Shiraishi A."/>
            <person name="Satake H."/>
            <person name="Nakayama K."/>
        </authorList>
    </citation>
    <scope>NUCLEOTIDE SEQUENCE</scope>
</reference>
<evidence type="ECO:0000256" key="1">
    <source>
        <dbReference type="SAM" id="MobiDB-lite"/>
    </source>
</evidence>